<reference evidence="1 2" key="1">
    <citation type="submission" date="2017-06" db="EMBL/GenBank/DDBJ databases">
        <title>Biodegradation of gentamicin by bacterial consortia AMQD4 in synthetic medium and raw gentamicin sewage.</title>
        <authorList>
            <person name="Chang H."/>
            <person name="Feng Y."/>
            <person name="Li Z."/>
            <person name="Xue J."/>
            <person name="Cheng D."/>
        </authorList>
    </citation>
    <scope>NUCLEOTIDE SEQUENCE [LARGE SCALE GENOMIC DNA]</scope>
    <source>
        <strain evidence="1 2">BZC3</strain>
    </source>
</reference>
<sequence length="189" mass="20614">MSTVCERTKHKAQVYDVALNAFFKARALDAESLGVSRREVGWDIAEAMVAAAISGVTYKSRDPATLAEAALLLRELADQVERDGLADLSWGYRGDMLTRHAWRPDIRTTEGLEDMDLRTDAIIGGMMGITRSLSVADKRVIVSLSFVRMALKHVRALIDQHPDSADALRAMTVSTLTAGLEDLQAAPGD</sequence>
<reference evidence="1 2" key="2">
    <citation type="submission" date="2017-06" db="EMBL/GenBank/DDBJ databases">
        <authorList>
            <person name="Kim H.J."/>
            <person name="Triplett B.A."/>
        </authorList>
    </citation>
    <scope>NUCLEOTIDE SEQUENCE [LARGE SCALE GENOMIC DNA]</scope>
    <source>
        <strain evidence="1 2">BZC3</strain>
    </source>
</reference>
<proteinExistence type="predicted"/>
<name>A0A1Z3LTJ9_BREDI</name>
<dbReference type="Proteomes" id="UP000197024">
    <property type="component" value="Chromosome"/>
</dbReference>
<evidence type="ECO:0000313" key="2">
    <source>
        <dbReference type="Proteomes" id="UP000197024"/>
    </source>
</evidence>
<protein>
    <submittedName>
        <fullName evidence="1">Uncharacterized protein</fullName>
    </submittedName>
</protein>
<dbReference type="AlphaFoldDB" id="A0A1Z3LTJ9"/>
<accession>A0A1Z3LTJ9</accession>
<dbReference type="EMBL" id="CP021995">
    <property type="protein sequence ID" value="ASD25455.1"/>
    <property type="molecule type" value="Genomic_DNA"/>
</dbReference>
<gene>
    <name evidence="1" type="ORF">CD943_00185</name>
</gene>
<organism evidence="1 2">
    <name type="scientific">Brevundimonas diminuta</name>
    <name type="common">Pseudomonas diminuta</name>
    <dbReference type="NCBI Taxonomy" id="293"/>
    <lineage>
        <taxon>Bacteria</taxon>
        <taxon>Pseudomonadati</taxon>
        <taxon>Pseudomonadota</taxon>
        <taxon>Alphaproteobacteria</taxon>
        <taxon>Caulobacterales</taxon>
        <taxon>Caulobacteraceae</taxon>
        <taxon>Brevundimonas</taxon>
    </lineage>
</organism>
<evidence type="ECO:0000313" key="1">
    <source>
        <dbReference type="EMBL" id="ASD25455.1"/>
    </source>
</evidence>
<dbReference type="RefSeq" id="WP_088409703.1">
    <property type="nucleotide sequence ID" value="NZ_CP021995.1"/>
</dbReference>